<dbReference type="EMBL" id="JAVRFH010000196">
    <property type="protein sequence ID" value="MDT0616568.1"/>
    <property type="molecule type" value="Genomic_DNA"/>
</dbReference>
<gene>
    <name evidence="2" type="ORF">RM812_41535</name>
</gene>
<feature type="compositionally biased region" description="Gly residues" evidence="1">
    <location>
        <begin position="140"/>
        <end position="149"/>
    </location>
</feature>
<reference evidence="2" key="1">
    <citation type="submission" date="2024-05" db="EMBL/GenBank/DDBJ databases">
        <title>30 novel species of actinomycetes from the DSMZ collection.</title>
        <authorList>
            <person name="Nouioui I."/>
        </authorList>
    </citation>
    <scope>NUCLEOTIDE SEQUENCE</scope>
    <source>
        <strain evidence="2">DSM 40712</strain>
    </source>
</reference>
<protein>
    <submittedName>
        <fullName evidence="2">Uncharacterized protein</fullName>
    </submittedName>
</protein>
<comment type="caution">
    <text evidence="2">The sequence shown here is derived from an EMBL/GenBank/DDBJ whole genome shotgun (WGS) entry which is preliminary data.</text>
</comment>
<sequence>MLGQLDPSRQVVMTTVVAQARNPPAGSHVGQKGGLFITDAVTVPAYEFFADRDPVADLGNVGPGRGQQPLELAVGVASLAEAAGSWLSPDQRVPGFGCQERDDRVHVEQELDVLHVLERCFLARLGRAEPYEPFDVGRGEPAGIGGWGGKSSQEPHPAAQAPPGSRR</sequence>
<organism evidence="2 3">
    <name type="scientific">Streptomyces lancefieldiae</name>
    <dbReference type="NCBI Taxonomy" id="3075520"/>
    <lineage>
        <taxon>Bacteria</taxon>
        <taxon>Bacillati</taxon>
        <taxon>Actinomycetota</taxon>
        <taxon>Actinomycetes</taxon>
        <taxon>Kitasatosporales</taxon>
        <taxon>Streptomycetaceae</taxon>
        <taxon>Streptomyces</taxon>
    </lineage>
</organism>
<keyword evidence="3" id="KW-1185">Reference proteome</keyword>
<evidence type="ECO:0000256" key="1">
    <source>
        <dbReference type="SAM" id="MobiDB-lite"/>
    </source>
</evidence>
<accession>A0ABU3B296</accession>
<feature type="region of interest" description="Disordered" evidence="1">
    <location>
        <begin position="131"/>
        <end position="167"/>
    </location>
</feature>
<name>A0ABU3B296_9ACTN</name>
<proteinExistence type="predicted"/>
<evidence type="ECO:0000313" key="3">
    <source>
        <dbReference type="Proteomes" id="UP001180724"/>
    </source>
</evidence>
<dbReference type="RefSeq" id="WP_311586114.1">
    <property type="nucleotide sequence ID" value="NZ_JAVRFH010000196.1"/>
</dbReference>
<evidence type="ECO:0000313" key="2">
    <source>
        <dbReference type="EMBL" id="MDT0616568.1"/>
    </source>
</evidence>
<dbReference type="Proteomes" id="UP001180724">
    <property type="component" value="Unassembled WGS sequence"/>
</dbReference>